<feature type="domain" description="PKD" evidence="3">
    <location>
        <begin position="414"/>
        <end position="497"/>
    </location>
</feature>
<dbReference type="InterPro" id="IPR048433">
    <property type="entry name" value="YNCE-like_beta-prop"/>
</dbReference>
<dbReference type="SUPFAM" id="SSF50974">
    <property type="entry name" value="Nitrous oxide reductase, N-terminal domain"/>
    <property type="match status" value="1"/>
</dbReference>
<evidence type="ECO:0000313" key="4">
    <source>
        <dbReference type="EMBL" id="AKB53563.1"/>
    </source>
</evidence>
<feature type="domain" description="PKD" evidence="3">
    <location>
        <begin position="496"/>
        <end position="579"/>
    </location>
</feature>
<dbReference type="Gene3D" id="2.130.10.10">
    <property type="entry name" value="YVTN repeat-like/Quinoprotein amine dehydrogenase"/>
    <property type="match status" value="3"/>
</dbReference>
<dbReference type="SMART" id="SM00564">
    <property type="entry name" value="PQQ"/>
    <property type="match status" value="7"/>
</dbReference>
<dbReference type="GeneID" id="25418164"/>
<dbReference type="KEGG" id="mby:MSBRM_0565"/>
<proteinExistence type="predicted"/>
<dbReference type="RefSeq" id="WP_052712671.1">
    <property type="nucleotide sequence ID" value="NZ_CP009528.1"/>
</dbReference>
<dbReference type="SMART" id="SM00089">
    <property type="entry name" value="PKD"/>
    <property type="match status" value="5"/>
</dbReference>
<dbReference type="PROSITE" id="PS50093">
    <property type="entry name" value="PKD"/>
    <property type="match status" value="5"/>
</dbReference>
<dbReference type="InterPro" id="IPR022409">
    <property type="entry name" value="PKD/Chitinase_dom"/>
</dbReference>
<organism evidence="4 5">
    <name type="scientific">Methanosarcina barkeri MS</name>
    <dbReference type="NCBI Taxonomy" id="1434108"/>
    <lineage>
        <taxon>Archaea</taxon>
        <taxon>Methanobacteriati</taxon>
        <taxon>Methanobacteriota</taxon>
        <taxon>Stenosarchaea group</taxon>
        <taxon>Methanomicrobia</taxon>
        <taxon>Methanosarcinales</taxon>
        <taxon>Methanosarcinaceae</taxon>
        <taxon>Methanosarcina</taxon>
    </lineage>
</organism>
<dbReference type="CDD" id="cd00146">
    <property type="entry name" value="PKD"/>
    <property type="match status" value="5"/>
</dbReference>
<evidence type="ECO:0000256" key="1">
    <source>
        <dbReference type="ARBA" id="ARBA00022729"/>
    </source>
</evidence>
<dbReference type="InterPro" id="IPR015943">
    <property type="entry name" value="WD40/YVTN_repeat-like_dom_sf"/>
</dbReference>
<dbReference type="InterPro" id="IPR001680">
    <property type="entry name" value="WD40_rpt"/>
</dbReference>
<accession>A0A0E3QSN4</accession>
<dbReference type="InterPro" id="IPR035986">
    <property type="entry name" value="PKD_dom_sf"/>
</dbReference>
<dbReference type="InterPro" id="IPR011045">
    <property type="entry name" value="N2O_reductase_N"/>
</dbReference>
<feature type="domain" description="PKD" evidence="3">
    <location>
        <begin position="660"/>
        <end position="740"/>
    </location>
</feature>
<evidence type="ECO:0000313" key="5">
    <source>
        <dbReference type="Proteomes" id="UP000033033"/>
    </source>
</evidence>
<dbReference type="SUPFAM" id="SSF49299">
    <property type="entry name" value="PKD domain"/>
    <property type="match status" value="5"/>
</dbReference>
<keyword evidence="5" id="KW-1185">Reference proteome</keyword>
<dbReference type="PATRIC" id="fig|1434108.4.peg.666"/>
<dbReference type="InterPro" id="IPR011964">
    <property type="entry name" value="YVTN_b-propeller_repeat"/>
</dbReference>
<dbReference type="PANTHER" id="PTHR47197">
    <property type="entry name" value="PROTEIN NIRF"/>
    <property type="match status" value="1"/>
</dbReference>
<dbReference type="InterPro" id="IPR013783">
    <property type="entry name" value="Ig-like_fold"/>
</dbReference>
<protein>
    <submittedName>
        <fullName evidence="4">Chitin binding protein</fullName>
    </submittedName>
</protein>
<keyword evidence="2" id="KW-0812">Transmembrane</keyword>
<dbReference type="CDD" id="cd05819">
    <property type="entry name" value="NHL"/>
    <property type="match status" value="1"/>
</dbReference>
<keyword evidence="2" id="KW-1133">Transmembrane helix</keyword>
<dbReference type="NCBIfam" id="TIGR02276">
    <property type="entry name" value="beta_rpt_yvtn"/>
    <property type="match status" value="7"/>
</dbReference>
<feature type="transmembrane region" description="Helical" evidence="2">
    <location>
        <begin position="12"/>
        <end position="36"/>
    </location>
</feature>
<dbReference type="PANTHER" id="PTHR47197:SF3">
    <property type="entry name" value="DIHYDRO-HEME D1 DEHYDROGENASE"/>
    <property type="match status" value="1"/>
</dbReference>
<evidence type="ECO:0000259" key="3">
    <source>
        <dbReference type="PROSITE" id="PS50093"/>
    </source>
</evidence>
<feature type="domain" description="PKD" evidence="3">
    <location>
        <begin position="578"/>
        <end position="661"/>
    </location>
</feature>
<dbReference type="SMART" id="SM00320">
    <property type="entry name" value="WD40"/>
    <property type="match status" value="6"/>
</dbReference>
<dbReference type="EMBL" id="CP009528">
    <property type="protein sequence ID" value="AKB53563.1"/>
    <property type="molecule type" value="Genomic_DNA"/>
</dbReference>
<dbReference type="AlphaFoldDB" id="A0A0E3QSN4"/>
<evidence type="ECO:0000256" key="2">
    <source>
        <dbReference type="SAM" id="Phobius"/>
    </source>
</evidence>
<name>A0A0E3QSN4_METBA</name>
<dbReference type="Proteomes" id="UP000033033">
    <property type="component" value="Chromosome"/>
</dbReference>
<sequence length="740" mass="79070">MKLDETRRVYSLIGILGITLMFFLMLVSIAGAYPFAYITNRGGTVSVIDTATNKVTATINVGSGPQGVAVNPAGTKVYVTNYYNKTVSIIDTATNKVTAKVTVGGYPYGVAVNPDGKKVYVTNIYSRTVSVIDTATNNVTATINGFYKPIGIVVNPTGTKVYVTNYGDKTVSVIDAATNTVTATVTVGSRPWGVAVNPAGTKVYVTNDDDGTVSVIDTATNTIKATVTVGSKTYPWGIAVNPDGTKVYITSRKSKNVFVIDTATNKVTAKVTVGKYPYGVAVNPAGTKVYVANRDSTVSVIDTATNKVTASVKVGIWPIAFGQFIFTFTLAPFADFSAKPTEEKAPLTVTFTDESLRSPTKWKWSFGDGTTSTKQNPTHKYSKLGRYTVTLTATNDNGSNTVTKTEYIKVVTKPVANFTSSVTSGKTPLNVKFTDVSTGTPTKWQWDFGDGSKSFLQNPIHKYSKAGIYTVSLTVKNAAGRNTVTKTDYITVIARPVAAFSGSPTSGAVPLNVKFTDTSTGSPLKWKWSFGDGATSTQQSPRHKYSKVGRYTVTLTAINGNGSDMLTKTDYITVIARPVANFTSSVTSGKTPFNVVFTDTSTGIPAEWQWDFGDGSKSFLQNPIHKYSKAGIYTVSLTVKNAAGRNTVTKTDYITVIARPVAAFSGSPTSGAVPLNVKFTDKSTGTPTKWKWTFGDGTSSTIRNPIHKYSKVGRYTVALTATNAAGINTITKTDYIKVTT</sequence>
<dbReference type="FunFam" id="2.60.40.10:FF:000270">
    <property type="entry name" value="Cell surface protein"/>
    <property type="match status" value="5"/>
</dbReference>
<dbReference type="Gene3D" id="2.60.40.10">
    <property type="entry name" value="Immunoglobulins"/>
    <property type="match status" value="5"/>
</dbReference>
<dbReference type="InterPro" id="IPR051200">
    <property type="entry name" value="Host-pathogen_enzymatic-act"/>
</dbReference>
<dbReference type="InterPro" id="IPR018391">
    <property type="entry name" value="PQQ_b-propeller_rpt"/>
</dbReference>
<keyword evidence="2" id="KW-0472">Membrane</keyword>
<dbReference type="InterPro" id="IPR000601">
    <property type="entry name" value="PKD_dom"/>
</dbReference>
<dbReference type="HOGENOM" id="CLU_009318_5_1_2"/>
<dbReference type="Pfam" id="PF21783">
    <property type="entry name" value="YNCE"/>
    <property type="match status" value="1"/>
</dbReference>
<reference evidence="4 5" key="1">
    <citation type="submission" date="2014-07" db="EMBL/GenBank/DDBJ databases">
        <title>Methanogenic archaea and the global carbon cycle.</title>
        <authorList>
            <person name="Henriksen J.R."/>
            <person name="Luke J."/>
            <person name="Reinhart S."/>
            <person name="Benedict M.N."/>
            <person name="Youngblut N.D."/>
            <person name="Metcalf M.E."/>
            <person name="Whitaker R.J."/>
            <person name="Metcalf W.W."/>
        </authorList>
    </citation>
    <scope>NUCLEOTIDE SEQUENCE [LARGE SCALE GENOMIC DNA]</scope>
    <source>
        <strain evidence="4 5">MS</strain>
    </source>
</reference>
<dbReference type="Pfam" id="PF18911">
    <property type="entry name" value="PKD_4"/>
    <property type="match status" value="5"/>
</dbReference>
<gene>
    <name evidence="4" type="ORF">MSBRM_0565</name>
</gene>
<feature type="domain" description="PKD" evidence="3">
    <location>
        <begin position="332"/>
        <end position="415"/>
    </location>
</feature>
<keyword evidence="1" id="KW-0732">Signal</keyword>